<dbReference type="InterPro" id="IPR004494">
    <property type="entry name" value="MauM_NapG"/>
</dbReference>
<keyword evidence="6" id="KW-0408">Iron</keyword>
<evidence type="ECO:0000256" key="7">
    <source>
        <dbReference type="ARBA" id="ARBA00023014"/>
    </source>
</evidence>
<dbReference type="GO" id="GO:0046872">
    <property type="term" value="F:metal ion binding"/>
    <property type="evidence" value="ECO:0007669"/>
    <property type="project" value="UniProtKB-KW"/>
</dbReference>
<dbReference type="PANTHER" id="PTHR42859:SF10">
    <property type="entry name" value="DIMETHYLSULFOXIDE REDUCTASE CHAIN B"/>
    <property type="match status" value="1"/>
</dbReference>
<evidence type="ECO:0000259" key="8">
    <source>
        <dbReference type="PROSITE" id="PS51379"/>
    </source>
</evidence>
<dbReference type="Pfam" id="PF12838">
    <property type="entry name" value="Fer4_7"/>
    <property type="match status" value="2"/>
</dbReference>
<sequence>MTRRELLKSGFKVISIALAGGFVWKMASKNDYKVFLRPPGALDEAKFSSKCIKCALCVKACPYDTLKLAKFGDNMTVGTPYFTPREIPCYMCEDIPCVPACPTGALDSSLVSKDDKLDANSIRVGVAVVDMQNCVAYWGIQCDACYRACPLLDKAIYLEYKRNDRTAKHAFLLPVVDAAFCTGCGKCEHACITKKAAIFVLPREVALGEVGDNYVKGWEKDGDSKLQNADTSVKLQEKKAINYLNSEEF</sequence>
<keyword evidence="3" id="KW-0479">Metal-binding</keyword>
<evidence type="ECO:0000256" key="4">
    <source>
        <dbReference type="ARBA" id="ARBA00022737"/>
    </source>
</evidence>
<dbReference type="GO" id="GO:0051539">
    <property type="term" value="F:4 iron, 4 sulfur cluster binding"/>
    <property type="evidence" value="ECO:0007669"/>
    <property type="project" value="UniProtKB-KW"/>
</dbReference>
<dbReference type="PROSITE" id="PS00198">
    <property type="entry name" value="4FE4S_FER_1"/>
    <property type="match status" value="1"/>
</dbReference>
<dbReference type="InterPro" id="IPR050294">
    <property type="entry name" value="RnfB_subfamily"/>
</dbReference>
<dbReference type="EMBL" id="FIZP01000003">
    <property type="protein sequence ID" value="CZE47564.1"/>
    <property type="molecule type" value="Genomic_DNA"/>
</dbReference>
<dbReference type="PANTHER" id="PTHR42859">
    <property type="entry name" value="OXIDOREDUCTASE"/>
    <property type="match status" value="1"/>
</dbReference>
<organism evidence="9 10">
    <name type="scientific">Campylobacter geochelonis</name>
    <dbReference type="NCBI Taxonomy" id="1780362"/>
    <lineage>
        <taxon>Bacteria</taxon>
        <taxon>Pseudomonadati</taxon>
        <taxon>Campylobacterota</taxon>
        <taxon>Epsilonproteobacteria</taxon>
        <taxon>Campylobacterales</taxon>
        <taxon>Campylobacteraceae</taxon>
        <taxon>Campylobacter</taxon>
    </lineage>
</organism>
<evidence type="ECO:0000313" key="9">
    <source>
        <dbReference type="EMBL" id="CZE47564.1"/>
    </source>
</evidence>
<dbReference type="InterPro" id="IPR017896">
    <property type="entry name" value="4Fe4S_Fe-S-bd"/>
</dbReference>
<keyword evidence="10" id="KW-1185">Reference proteome</keyword>
<protein>
    <submittedName>
        <fullName evidence="9">Quinol dehydrogenase periplasmic component</fullName>
    </submittedName>
</protein>
<feature type="domain" description="4Fe-4S ferredoxin-type" evidence="8">
    <location>
        <begin position="78"/>
        <end position="111"/>
    </location>
</feature>
<evidence type="ECO:0000256" key="3">
    <source>
        <dbReference type="ARBA" id="ARBA00022723"/>
    </source>
</evidence>
<evidence type="ECO:0000256" key="2">
    <source>
        <dbReference type="ARBA" id="ARBA00022485"/>
    </source>
</evidence>
<keyword evidence="4" id="KW-0677">Repeat</keyword>
<evidence type="ECO:0000256" key="6">
    <source>
        <dbReference type="ARBA" id="ARBA00023004"/>
    </source>
</evidence>
<keyword evidence="7" id="KW-0411">Iron-sulfur</keyword>
<proteinExistence type="predicted"/>
<name>A0A128EF64_9BACT</name>
<feature type="domain" description="4Fe-4S ferredoxin-type" evidence="8">
    <location>
        <begin position="42"/>
        <end position="71"/>
    </location>
</feature>
<reference evidence="9 10" key="1">
    <citation type="submission" date="2016-02" db="EMBL/GenBank/DDBJ databases">
        <authorList>
            <consortium name="Pathogen Informatics"/>
        </authorList>
    </citation>
    <scope>NUCLEOTIDE SEQUENCE [LARGE SCALE GENOMIC DNA]</scope>
    <source>
        <strain evidence="9 10">RC20</strain>
    </source>
</reference>
<feature type="domain" description="4Fe-4S ferredoxin-type" evidence="8">
    <location>
        <begin position="172"/>
        <end position="203"/>
    </location>
</feature>
<dbReference type="PROSITE" id="PS51379">
    <property type="entry name" value="4FE4S_FER_2"/>
    <property type="match status" value="3"/>
</dbReference>
<keyword evidence="5" id="KW-0249">Electron transport</keyword>
<gene>
    <name evidence="9" type="primary">napG</name>
    <name evidence="9" type="ORF">ERS672216_00961</name>
</gene>
<dbReference type="SUPFAM" id="SSF54862">
    <property type="entry name" value="4Fe-4S ferredoxins"/>
    <property type="match status" value="1"/>
</dbReference>
<keyword evidence="2" id="KW-0004">4Fe-4S</keyword>
<dbReference type="OrthoDB" id="9808559at2"/>
<dbReference type="NCBIfam" id="NF007012">
    <property type="entry name" value="PRK09476.1"/>
    <property type="match status" value="1"/>
</dbReference>
<dbReference type="InterPro" id="IPR017900">
    <property type="entry name" value="4Fe4S_Fe_S_CS"/>
</dbReference>
<keyword evidence="1" id="KW-0813">Transport</keyword>
<accession>A0A128EF64</accession>
<dbReference type="NCBIfam" id="TIGR00397">
    <property type="entry name" value="mauM_napG"/>
    <property type="match status" value="1"/>
</dbReference>
<evidence type="ECO:0000256" key="1">
    <source>
        <dbReference type="ARBA" id="ARBA00022448"/>
    </source>
</evidence>
<dbReference type="AlphaFoldDB" id="A0A128EF64"/>
<dbReference type="RefSeq" id="WP_075494742.1">
    <property type="nucleotide sequence ID" value="NZ_CP053844.1"/>
</dbReference>
<dbReference type="Gene3D" id="3.30.70.20">
    <property type="match status" value="2"/>
</dbReference>
<evidence type="ECO:0000313" key="10">
    <source>
        <dbReference type="Proteomes" id="UP000069632"/>
    </source>
</evidence>
<dbReference type="CDD" id="cd16373">
    <property type="entry name" value="DMSOR_beta_like"/>
    <property type="match status" value="1"/>
</dbReference>
<dbReference type="Proteomes" id="UP000069632">
    <property type="component" value="Unassembled WGS sequence"/>
</dbReference>
<evidence type="ECO:0000256" key="5">
    <source>
        <dbReference type="ARBA" id="ARBA00022982"/>
    </source>
</evidence>